<dbReference type="EMBL" id="FUXI01000020">
    <property type="protein sequence ID" value="SJZ89295.1"/>
    <property type="molecule type" value="Genomic_DNA"/>
</dbReference>
<sequence>MHDTNELNIAKLNDGIIQERFRYELDKVIENIKDPNVDSDKKRQIIITLDITPSNNFDSAINIEAVVKSKLLPEKTSKVVALYGEGMTGEMEVNELKTNQRGQMYFDEKAQLRTDTGQKIEEVETESKKVIKFNKKAGEM</sequence>
<evidence type="ECO:0008006" key="3">
    <source>
        <dbReference type="Google" id="ProtNLM"/>
    </source>
</evidence>
<dbReference type="RefSeq" id="WP_078807691.1">
    <property type="nucleotide sequence ID" value="NZ_FUXI01000020.1"/>
</dbReference>
<dbReference type="STRING" id="263852.SAMN02745116_01758"/>
<dbReference type="OrthoDB" id="1956472at2"/>
<organism evidence="1 2">
    <name type="scientific">Pilibacter termitis</name>
    <dbReference type="NCBI Taxonomy" id="263852"/>
    <lineage>
        <taxon>Bacteria</taxon>
        <taxon>Bacillati</taxon>
        <taxon>Bacillota</taxon>
        <taxon>Bacilli</taxon>
        <taxon>Lactobacillales</taxon>
        <taxon>Enterococcaceae</taxon>
        <taxon>Pilibacter</taxon>
    </lineage>
</organism>
<reference evidence="1 2" key="1">
    <citation type="submission" date="2017-02" db="EMBL/GenBank/DDBJ databases">
        <authorList>
            <person name="Peterson S.W."/>
        </authorList>
    </citation>
    <scope>NUCLEOTIDE SEQUENCE [LARGE SCALE GENOMIC DNA]</scope>
    <source>
        <strain evidence="1 2">ATCC BAA-1030</strain>
    </source>
</reference>
<gene>
    <name evidence="1" type="ORF">SAMN02745116_01758</name>
</gene>
<proteinExistence type="predicted"/>
<protein>
    <recommendedName>
        <fullName evidence="3">Replication terminator protein</fullName>
    </recommendedName>
</protein>
<name>A0A1T4PCJ2_9ENTE</name>
<dbReference type="Proteomes" id="UP000190328">
    <property type="component" value="Unassembled WGS sequence"/>
</dbReference>
<evidence type="ECO:0000313" key="1">
    <source>
        <dbReference type="EMBL" id="SJZ89295.1"/>
    </source>
</evidence>
<dbReference type="AlphaFoldDB" id="A0A1T4PCJ2"/>
<evidence type="ECO:0000313" key="2">
    <source>
        <dbReference type="Proteomes" id="UP000190328"/>
    </source>
</evidence>
<keyword evidence="2" id="KW-1185">Reference proteome</keyword>
<accession>A0A1T4PCJ2</accession>